<feature type="transmembrane region" description="Helical" evidence="1">
    <location>
        <begin position="12"/>
        <end position="33"/>
    </location>
</feature>
<protein>
    <submittedName>
        <fullName evidence="2">Uncharacterized protein</fullName>
    </submittedName>
</protein>
<dbReference type="EMBL" id="JBHSHL010000014">
    <property type="protein sequence ID" value="MFC4804416.1"/>
    <property type="molecule type" value="Genomic_DNA"/>
</dbReference>
<reference evidence="3" key="1">
    <citation type="journal article" date="2019" name="Int. J. Syst. Evol. Microbiol.">
        <title>The Global Catalogue of Microorganisms (GCM) 10K type strain sequencing project: providing services to taxonomists for standard genome sequencing and annotation.</title>
        <authorList>
            <consortium name="The Broad Institute Genomics Platform"/>
            <consortium name="The Broad Institute Genome Sequencing Center for Infectious Disease"/>
            <person name="Wu L."/>
            <person name="Ma J."/>
        </authorList>
    </citation>
    <scope>NUCLEOTIDE SEQUENCE [LARGE SCALE GENOMIC DNA]</scope>
    <source>
        <strain evidence="3">CCUG 46385</strain>
    </source>
</reference>
<comment type="caution">
    <text evidence="2">The sequence shown here is derived from an EMBL/GenBank/DDBJ whole genome shotgun (WGS) entry which is preliminary data.</text>
</comment>
<organism evidence="2 3">
    <name type="scientific">Filifactor villosus</name>
    <dbReference type="NCBI Taxonomy" id="29374"/>
    <lineage>
        <taxon>Bacteria</taxon>
        <taxon>Bacillati</taxon>
        <taxon>Bacillota</taxon>
        <taxon>Clostridia</taxon>
        <taxon>Peptostreptococcales</taxon>
        <taxon>Filifactoraceae</taxon>
        <taxon>Filifactor</taxon>
    </lineage>
</organism>
<dbReference type="RefSeq" id="WP_379787922.1">
    <property type="nucleotide sequence ID" value="NZ_JBHSHL010000014.1"/>
</dbReference>
<keyword evidence="3" id="KW-1185">Reference proteome</keyword>
<keyword evidence="1" id="KW-0472">Membrane</keyword>
<feature type="transmembrane region" description="Helical" evidence="1">
    <location>
        <begin position="64"/>
        <end position="83"/>
    </location>
</feature>
<evidence type="ECO:0000256" key="1">
    <source>
        <dbReference type="SAM" id="Phobius"/>
    </source>
</evidence>
<gene>
    <name evidence="2" type="ORF">ACFO4R_04905</name>
</gene>
<dbReference type="Proteomes" id="UP001595916">
    <property type="component" value="Unassembled WGS sequence"/>
</dbReference>
<keyword evidence="1" id="KW-0812">Transmembrane</keyword>
<evidence type="ECO:0000313" key="3">
    <source>
        <dbReference type="Proteomes" id="UP001595916"/>
    </source>
</evidence>
<evidence type="ECO:0000313" key="2">
    <source>
        <dbReference type="EMBL" id="MFC4804416.1"/>
    </source>
</evidence>
<sequence length="177" mass="20926">MKKDLIKNILKSCIYFYIVSVLTKGMVSGVFIARAFPEMVYLFWFLFISLGFTLKWTRKRWERILSVSAPFFINLTLFVYGYLCSGGFPNLISEDKIHFWDALHYLNLNILLAPIMMHPQTYYLRYLAMIFLPSTLFYIGMYLSRQSKLRFEDRINEMDVSVRGLFKGGDSNRERDS</sequence>
<keyword evidence="1" id="KW-1133">Transmembrane helix</keyword>
<name>A0ABV9QLZ3_9FIRM</name>
<feature type="transmembrane region" description="Helical" evidence="1">
    <location>
        <begin position="123"/>
        <end position="144"/>
    </location>
</feature>
<proteinExistence type="predicted"/>
<feature type="transmembrane region" description="Helical" evidence="1">
    <location>
        <begin position="39"/>
        <end position="57"/>
    </location>
</feature>
<accession>A0ABV9QLZ3</accession>